<dbReference type="Gene3D" id="3.40.50.720">
    <property type="entry name" value="NAD(P)-binding Rossmann-like Domain"/>
    <property type="match status" value="1"/>
</dbReference>
<dbReference type="SUPFAM" id="SSF51735">
    <property type="entry name" value="NAD(P)-binding Rossmann-fold domains"/>
    <property type="match status" value="1"/>
</dbReference>
<proteinExistence type="predicted"/>
<dbReference type="EMBL" id="CP014162">
    <property type="protein sequence ID" value="AMB97644.1"/>
    <property type="molecule type" value="Genomic_DNA"/>
</dbReference>
<reference evidence="2" key="2">
    <citation type="submission" date="2016-01" db="EMBL/GenBank/DDBJ databases">
        <title>Six Aerococcus type strain genome sequencing and assembly using PacBio and Illumina Hiseq.</title>
        <authorList>
            <person name="Carkaci D."/>
            <person name="Dargis R."/>
            <person name="Nielsen X.C."/>
            <person name="Skovgaard O."/>
            <person name="Fuursted K."/>
            <person name="Christensen J.J."/>
        </authorList>
    </citation>
    <scope>NUCLEOTIDE SEQUENCE [LARGE SCALE GENOMIC DNA]</scope>
    <source>
        <strain evidence="2">CCUG28094</strain>
    </source>
</reference>
<dbReference type="GeneID" id="92867771"/>
<accession>A0AAC8X0V8</accession>
<evidence type="ECO:0008006" key="3">
    <source>
        <dbReference type="Google" id="ProtNLM"/>
    </source>
</evidence>
<dbReference type="InterPro" id="IPR002347">
    <property type="entry name" value="SDR_fam"/>
</dbReference>
<dbReference type="AlphaFoldDB" id="A0AAC8X0V8"/>
<evidence type="ECO:0000313" key="1">
    <source>
        <dbReference type="EMBL" id="AMB97644.1"/>
    </source>
</evidence>
<name>A0AAC8X0V8_9LACT</name>
<evidence type="ECO:0000313" key="2">
    <source>
        <dbReference type="Proteomes" id="UP000067698"/>
    </source>
</evidence>
<gene>
    <name evidence="1" type="ORF">AWM74_05090</name>
</gene>
<reference evidence="1 2" key="1">
    <citation type="journal article" date="2016" name="Genome Announc.">
        <title>Complete Genome Sequences of Aerococcus christensenii CCUG 28831T, Aerococcus sanguinicola CCUG 43001T, Aerococcus urinae CCUG 36881T, Aerococcus urinaeequi CCUG 28094T, Aerococcus urinaehominis CCUG 42038 BT, and Aerococcus viridans CCUG 4311T.</title>
        <authorList>
            <person name="Carkaci D."/>
            <person name="Dargis R."/>
            <person name="Nielsen X.C."/>
            <person name="Skovgaard O."/>
            <person name="Fuursted K."/>
            <person name="Christensen J.J."/>
        </authorList>
    </citation>
    <scope>NUCLEOTIDE SEQUENCE [LARGE SCALE GENOMIC DNA]</scope>
    <source>
        <strain evidence="1 2">CCUG28094</strain>
    </source>
</reference>
<dbReference type="KEGG" id="aui:APT62_09015"/>
<dbReference type="RefSeq" id="WP_026465627.1">
    <property type="nucleotide sequence ID" value="NZ_CP013988.1"/>
</dbReference>
<protein>
    <recommendedName>
        <fullName evidence="3">SDR family NAD(P)-dependent oxidoreductase</fullName>
    </recommendedName>
</protein>
<dbReference type="InterPro" id="IPR036291">
    <property type="entry name" value="NAD(P)-bd_dom_sf"/>
</dbReference>
<dbReference type="Proteomes" id="UP000067698">
    <property type="component" value="Chromosome"/>
</dbReference>
<dbReference type="Pfam" id="PF00106">
    <property type="entry name" value="adh_short"/>
    <property type="match status" value="1"/>
</dbReference>
<sequence>MRSFNAWVTLNKLLYQILGGSDNVLFIQRDIVDAASWPGGVDQVEAVFEPVNILVNNAGINYSDSIEDFPFDAYECVIATATKEKVSNLVLLLASDELSYMTGSEKRIYGGLSAC</sequence>
<organism evidence="1 2">
    <name type="scientific">Aerococcus urinaeequi</name>
    <dbReference type="NCBI Taxonomy" id="51665"/>
    <lineage>
        <taxon>Bacteria</taxon>
        <taxon>Bacillati</taxon>
        <taxon>Bacillota</taxon>
        <taxon>Bacilli</taxon>
        <taxon>Lactobacillales</taxon>
        <taxon>Aerococcaceae</taxon>
        <taxon>Aerococcus</taxon>
    </lineage>
</organism>